<dbReference type="EMBL" id="UOGE01000063">
    <property type="protein sequence ID" value="VAX21074.1"/>
    <property type="molecule type" value="Genomic_DNA"/>
</dbReference>
<feature type="coiled-coil region" evidence="1">
    <location>
        <begin position="230"/>
        <end position="257"/>
    </location>
</feature>
<dbReference type="PROSITE" id="PS50234">
    <property type="entry name" value="VWFA"/>
    <property type="match status" value="1"/>
</dbReference>
<dbReference type="Gene3D" id="3.40.50.410">
    <property type="entry name" value="von Willebrand factor, type A domain"/>
    <property type="match status" value="1"/>
</dbReference>
<protein>
    <recommendedName>
        <fullName evidence="2">VWFA domain-containing protein</fullName>
    </recommendedName>
</protein>
<dbReference type="InterPro" id="IPR002035">
    <property type="entry name" value="VWF_A"/>
</dbReference>
<evidence type="ECO:0000313" key="3">
    <source>
        <dbReference type="EMBL" id="VAX21074.1"/>
    </source>
</evidence>
<feature type="domain" description="VWFA" evidence="2">
    <location>
        <begin position="356"/>
        <end position="577"/>
    </location>
</feature>
<dbReference type="InterPro" id="IPR036465">
    <property type="entry name" value="vWFA_dom_sf"/>
</dbReference>
<proteinExistence type="predicted"/>
<evidence type="ECO:0000259" key="2">
    <source>
        <dbReference type="PROSITE" id="PS50234"/>
    </source>
</evidence>
<dbReference type="CDD" id="cd00198">
    <property type="entry name" value="vWFA"/>
    <property type="match status" value="1"/>
</dbReference>
<evidence type="ECO:0000256" key="1">
    <source>
        <dbReference type="SAM" id="Coils"/>
    </source>
</evidence>
<sequence>MIIHRYSQWEEPEKPPFTLEEVIRAASDIMLRYHVDFNEALRHMISQGLSINQFLRDEQMDNILDSYIDRVKRMKDDLHDTYNLEDDLRARRRSLASLTSEARGQLDNNDDIDKAMRQAARNRSLADFYVVKWRIRNDDRLKDNRKLAEYLERAAILAEFLERGEAFDNKYGKRFHGEKPPGDGEVSKALFGKYLAMEELEAQLVEARERGNLFGVDDEKLRAVMGEEEYQKFTRAREEMMERLKEAFEETGQVEEEDGIFKLTPAAARKVGERALRIVFSEIKMDGFGAHVAQKEGDGIVEKQSSRPYEYGDSITHLDLPASMINSLIREGTGFPIKLKTEDMEVHPTHGAAKTSVVVMIDMSGSMSRFGRFYNAKKVALALDAITRAHYPEDSLNFVGFATFARRIVVGEILGLAPEPITFMGGGVNMRVDLTRIEDNKKELPHVPRYFTNMQKGLAISRRILTSEPGTNKEIILITDGAPTAYHEGQYLHLNYPPQESGYKATLREVRALTDDKITINTFLLGSDWDTGYFGEAEFIQRMLNINRGRLFHPAPDSLTQYVLTDYVANKKKLIDF</sequence>
<organism evidence="3">
    <name type="scientific">hydrothermal vent metagenome</name>
    <dbReference type="NCBI Taxonomy" id="652676"/>
    <lineage>
        <taxon>unclassified sequences</taxon>
        <taxon>metagenomes</taxon>
        <taxon>ecological metagenomes</taxon>
    </lineage>
</organism>
<dbReference type="SUPFAM" id="SSF53300">
    <property type="entry name" value="vWA-like"/>
    <property type="match status" value="1"/>
</dbReference>
<dbReference type="AlphaFoldDB" id="A0A3B1CAQ3"/>
<reference evidence="3" key="1">
    <citation type="submission" date="2018-06" db="EMBL/GenBank/DDBJ databases">
        <authorList>
            <person name="Zhirakovskaya E."/>
        </authorList>
    </citation>
    <scope>NUCLEOTIDE SEQUENCE</scope>
</reference>
<gene>
    <name evidence="3" type="ORF">MNBD_NITROSPINAE02-492</name>
</gene>
<accession>A0A3B1CAQ3</accession>
<name>A0A3B1CAQ3_9ZZZZ</name>
<keyword evidence="1" id="KW-0175">Coiled coil</keyword>